<dbReference type="OrthoDB" id="1436588at2"/>
<evidence type="ECO:0008006" key="3">
    <source>
        <dbReference type="Google" id="ProtNLM"/>
    </source>
</evidence>
<dbReference type="STRING" id="926559.JoomaDRAFT_2824"/>
<protein>
    <recommendedName>
        <fullName evidence="3">YokE-like PH domain-containing protein</fullName>
    </recommendedName>
</protein>
<proteinExistence type="predicted"/>
<dbReference type="AlphaFoldDB" id="I3C842"/>
<dbReference type="HOGENOM" id="CLU_149410_0_0_10"/>
<organism evidence="1 2">
    <name type="scientific">Galbibacter orientalis DSM 19592</name>
    <dbReference type="NCBI Taxonomy" id="926559"/>
    <lineage>
        <taxon>Bacteria</taxon>
        <taxon>Pseudomonadati</taxon>
        <taxon>Bacteroidota</taxon>
        <taxon>Flavobacteriia</taxon>
        <taxon>Flavobacteriales</taxon>
        <taxon>Flavobacteriaceae</taxon>
        <taxon>Galbibacter</taxon>
    </lineage>
</organism>
<evidence type="ECO:0000313" key="1">
    <source>
        <dbReference type="EMBL" id="EIJ39785.1"/>
    </source>
</evidence>
<dbReference type="eggNOG" id="ENOG50317Q0">
    <property type="taxonomic scope" value="Bacteria"/>
</dbReference>
<gene>
    <name evidence="1" type="ORF">JoomaDRAFT_2824</name>
</gene>
<keyword evidence="2" id="KW-1185">Reference proteome</keyword>
<name>I3C842_9FLAO</name>
<dbReference type="RefSeq" id="WP_008613535.1">
    <property type="nucleotide sequence ID" value="NZ_JH651379.1"/>
</dbReference>
<evidence type="ECO:0000313" key="2">
    <source>
        <dbReference type="Proteomes" id="UP000004690"/>
    </source>
</evidence>
<dbReference type="EMBL" id="JH651379">
    <property type="protein sequence ID" value="EIJ39785.1"/>
    <property type="molecule type" value="Genomic_DNA"/>
</dbReference>
<reference evidence="1 2" key="1">
    <citation type="submission" date="2012-02" db="EMBL/GenBank/DDBJ databases">
        <title>Improved High-Quality Draft genome of Joostella marina DSM 19592.</title>
        <authorList>
            <consortium name="US DOE Joint Genome Institute (JGI-PGF)"/>
            <person name="Lucas S."/>
            <person name="Copeland A."/>
            <person name="Lapidus A."/>
            <person name="Bruce D."/>
            <person name="Goodwin L."/>
            <person name="Pitluck S."/>
            <person name="Peters L."/>
            <person name="Chertkov O."/>
            <person name="Ovchinnikova G."/>
            <person name="Kyrpides N."/>
            <person name="Mavromatis K."/>
            <person name="Detter J.C."/>
            <person name="Han C."/>
            <person name="Land M."/>
            <person name="Hauser L."/>
            <person name="Markowitz V."/>
            <person name="Cheng J.-F."/>
            <person name="Hugenholtz P."/>
            <person name="Woyke T."/>
            <person name="Wu D."/>
            <person name="Tindall B."/>
            <person name="Brambilla E."/>
            <person name="Klenk H.-P."/>
            <person name="Eisen J.A."/>
        </authorList>
    </citation>
    <scope>NUCLEOTIDE SEQUENCE [LARGE SCALE GENOMIC DNA]</scope>
    <source>
        <strain evidence="1 2">DSM 19592</strain>
    </source>
</reference>
<dbReference type="Proteomes" id="UP000004690">
    <property type="component" value="Unassembled WGS sequence"/>
</dbReference>
<accession>I3C842</accession>
<sequence>MLINFSNTNSFQKEILLNEVGNVLPLKERVEIGKSHSPNLFITTTSIQIKNLLILNNNIDTCNIEIRTKGIVIKFIALTDTYGLLIPFYKLSLYKSAPQEYTFHKDHHFIRIVAKTKEIHNFIKNISSYKIKHLSNLSGNI</sequence>